<dbReference type="Gene3D" id="2.60.120.10">
    <property type="entry name" value="Jelly Rolls"/>
    <property type="match status" value="2"/>
</dbReference>
<protein>
    <recommendedName>
        <fullName evidence="8">Pirin N-terminal domain-containing protein</fullName>
    </recommendedName>
</protein>
<dbReference type="AlphaFoldDB" id="A0A436ZSS7"/>
<dbReference type="PANTHER" id="PTHR13903:SF8">
    <property type="entry name" value="PIRIN"/>
    <property type="match status" value="1"/>
</dbReference>
<dbReference type="STRING" id="97331.A0A436ZSS7"/>
<dbReference type="InterPro" id="IPR014710">
    <property type="entry name" value="RmlC-like_jellyroll"/>
</dbReference>
<evidence type="ECO:0000313" key="6">
    <source>
        <dbReference type="EMBL" id="RVD81905.1"/>
    </source>
</evidence>
<keyword evidence="7" id="KW-1185">Reference proteome</keyword>
<dbReference type="OrthoDB" id="198735at2759"/>
<dbReference type="InterPro" id="IPR012093">
    <property type="entry name" value="Pirin"/>
</dbReference>
<dbReference type="RefSeq" id="XP_067487449.1">
    <property type="nucleotide sequence ID" value="XM_067639686.1"/>
</dbReference>
<feature type="chain" id="PRO_5019260563" description="Pirin N-terminal domain-containing protein" evidence="3">
    <location>
        <begin position="21"/>
        <end position="723"/>
    </location>
</feature>
<dbReference type="SUPFAM" id="SSF51182">
    <property type="entry name" value="RmlC-like cupins"/>
    <property type="match status" value="1"/>
</dbReference>
<evidence type="ECO:0000256" key="1">
    <source>
        <dbReference type="ARBA" id="ARBA00008416"/>
    </source>
</evidence>
<dbReference type="PANTHER" id="PTHR13903">
    <property type="entry name" value="PIRIN-RELATED"/>
    <property type="match status" value="1"/>
</dbReference>
<dbReference type="Pfam" id="PF02678">
    <property type="entry name" value="Pirin"/>
    <property type="match status" value="1"/>
</dbReference>
<dbReference type="VEuPathDB" id="FungiDB:DFL_009752"/>
<dbReference type="Pfam" id="PF05726">
    <property type="entry name" value="Pirin_C"/>
    <property type="match status" value="1"/>
</dbReference>
<name>A0A436ZSS7_ARTFL</name>
<dbReference type="CDD" id="cd02909">
    <property type="entry name" value="cupin_pirin_N"/>
    <property type="match status" value="1"/>
</dbReference>
<evidence type="ECO:0000256" key="3">
    <source>
        <dbReference type="SAM" id="SignalP"/>
    </source>
</evidence>
<dbReference type="InterPro" id="IPR003829">
    <property type="entry name" value="Pirin_N_dom"/>
</dbReference>
<sequence length="723" mass="78865">MKFLAALSAAAVCIAPLASAKPLSHSWDLLNKRGSNTNICKDVQLVVNILKLNKATSFCSTFLGIKTQTVPTTKVSIVLTTMTVIENVYATTTEIVKTESLTFTNTITDATVPTTVATEVVPSTTVLTVTVTPDPSIIYTTTYTTPAGVARRTVAVEERGVNFVLPPFVTQYASSAISKACNCLSLTTPTTTFTVQVVQASTVTSTVTETHINTIPVTFTTSTTEIAKATAFDPKTITTTSTTTSYFTTTLPRVTTTQTVSLPFKTPYCVNILKEKKLQYYGNLVYVRTYGQLGRPSVPRGEEGLSMCCQICYNTPDCSLWNYFDLSSGAICELVGGFTALDTGVSATCPKGVSPLATLSVVLGHAIKEISKLMLLKECCKAVDEPGKVIWTFVKNFKPTQLLKMTSRNMSSVDQIFNPPRSIAKVVPAVETAEGDGARVRRSIGTPQLRRFPPFLMLDHFFLTDGAGFPDHPHRGQETITYQLSGATNHEDFTGSAGTIQAGDLQFMTAGKGIVHAEIPSQQPKDGATNIGLQLWVDLPARLKNCEPRYRDLRAGEIPIAHPSDKVDVKVISGQSCGIDSVKDLAYTPVWLLHVNMRPGGELSQSLPKGWNSFIYTMSGSITVNNTKRIEKFNNVILGADGSGINISVDPSEPEAADFVILAGEPADQPVVQYGPFVQLTERDIYKTFEDYQEHKNGFERLKGWESKIGKEFYLRRRHSFRV</sequence>
<evidence type="ECO:0000259" key="4">
    <source>
        <dbReference type="Pfam" id="PF02678"/>
    </source>
</evidence>
<gene>
    <name evidence="6" type="ORF">DFL_009752</name>
</gene>
<evidence type="ECO:0000259" key="5">
    <source>
        <dbReference type="Pfam" id="PF05726"/>
    </source>
</evidence>
<dbReference type="InterPro" id="IPR008778">
    <property type="entry name" value="Pirin_C_dom"/>
</dbReference>
<organism evidence="6 7">
    <name type="scientific">Arthrobotrys flagrans</name>
    <name type="common">Nematode-trapping fungus</name>
    <name type="synonym">Trichothecium flagrans</name>
    <dbReference type="NCBI Taxonomy" id="97331"/>
    <lineage>
        <taxon>Eukaryota</taxon>
        <taxon>Fungi</taxon>
        <taxon>Dikarya</taxon>
        <taxon>Ascomycota</taxon>
        <taxon>Pezizomycotina</taxon>
        <taxon>Orbiliomycetes</taxon>
        <taxon>Orbiliales</taxon>
        <taxon>Orbiliaceae</taxon>
        <taxon>Arthrobotrys</taxon>
    </lineage>
</organism>
<feature type="domain" description="Pirin N-terminal" evidence="4">
    <location>
        <begin position="438"/>
        <end position="537"/>
    </location>
</feature>
<evidence type="ECO:0008006" key="8">
    <source>
        <dbReference type="Google" id="ProtNLM"/>
    </source>
</evidence>
<feature type="domain" description="Pirin C-terminal" evidence="5">
    <location>
        <begin position="593"/>
        <end position="698"/>
    </location>
</feature>
<keyword evidence="3" id="KW-0732">Signal</keyword>
<comment type="caution">
    <text evidence="6">The sequence shown here is derived from an EMBL/GenBank/DDBJ whole genome shotgun (WGS) entry which is preliminary data.</text>
</comment>
<evidence type="ECO:0000256" key="2">
    <source>
        <dbReference type="RuleBase" id="RU003457"/>
    </source>
</evidence>
<dbReference type="InterPro" id="IPR011051">
    <property type="entry name" value="RmlC_Cupin_sf"/>
</dbReference>
<feature type="signal peptide" evidence="3">
    <location>
        <begin position="1"/>
        <end position="20"/>
    </location>
</feature>
<dbReference type="CDD" id="cd02247">
    <property type="entry name" value="cupin_pirin_C"/>
    <property type="match status" value="1"/>
</dbReference>
<dbReference type="Proteomes" id="UP000283090">
    <property type="component" value="Unassembled WGS sequence"/>
</dbReference>
<accession>A0A436ZSS7</accession>
<comment type="similarity">
    <text evidence="1 2">Belongs to the pirin family.</text>
</comment>
<dbReference type="EMBL" id="SAEB01000012">
    <property type="protein sequence ID" value="RVD81905.1"/>
    <property type="molecule type" value="Genomic_DNA"/>
</dbReference>
<reference evidence="6 7" key="1">
    <citation type="submission" date="2019-01" db="EMBL/GenBank/DDBJ databases">
        <title>Intercellular communication is required for trap formation in the nematode-trapping fungus Duddingtonia flagrans.</title>
        <authorList>
            <person name="Youssar L."/>
            <person name="Wernet V."/>
            <person name="Hensel N."/>
            <person name="Hildebrandt H.-G."/>
            <person name="Fischer R."/>
        </authorList>
    </citation>
    <scope>NUCLEOTIDE SEQUENCE [LARGE SCALE GENOMIC DNA]</scope>
    <source>
        <strain evidence="6 7">CBS H-5679</strain>
    </source>
</reference>
<dbReference type="GeneID" id="93592063"/>
<evidence type="ECO:0000313" key="7">
    <source>
        <dbReference type="Proteomes" id="UP000283090"/>
    </source>
</evidence>
<proteinExistence type="inferred from homology"/>